<proteinExistence type="predicted"/>
<dbReference type="Proteomes" id="UP000653076">
    <property type="component" value="Unassembled WGS sequence"/>
</dbReference>
<protein>
    <submittedName>
        <fullName evidence="1">Uncharacterized protein</fullName>
    </submittedName>
</protein>
<reference evidence="1 2" key="1">
    <citation type="submission" date="2021-01" db="EMBL/GenBank/DDBJ databases">
        <title>Whole genome shotgun sequence of Verrucosispora qiuiae NBRC 106684.</title>
        <authorList>
            <person name="Komaki H."/>
            <person name="Tamura T."/>
        </authorList>
    </citation>
    <scope>NUCLEOTIDE SEQUENCE [LARGE SCALE GENOMIC DNA]</scope>
    <source>
        <strain evidence="1 2">NBRC 106684</strain>
    </source>
</reference>
<name>A0ABQ4JC19_9ACTN</name>
<evidence type="ECO:0000313" key="1">
    <source>
        <dbReference type="EMBL" id="GIJ27648.1"/>
    </source>
</evidence>
<accession>A0ABQ4JC19</accession>
<dbReference type="EMBL" id="BOPC01000036">
    <property type="protein sequence ID" value="GIJ27648.1"/>
    <property type="molecule type" value="Genomic_DNA"/>
</dbReference>
<gene>
    <name evidence="1" type="ORF">Vqi01_28100</name>
</gene>
<organism evidence="1 2">
    <name type="scientific">Micromonospora qiuiae</name>
    <dbReference type="NCBI Taxonomy" id="502268"/>
    <lineage>
        <taxon>Bacteria</taxon>
        <taxon>Bacillati</taxon>
        <taxon>Actinomycetota</taxon>
        <taxon>Actinomycetes</taxon>
        <taxon>Micromonosporales</taxon>
        <taxon>Micromonosporaceae</taxon>
        <taxon>Micromonospora</taxon>
    </lineage>
</organism>
<keyword evidence="2" id="KW-1185">Reference proteome</keyword>
<comment type="caution">
    <text evidence="1">The sequence shown here is derived from an EMBL/GenBank/DDBJ whole genome shotgun (WGS) entry which is preliminary data.</text>
</comment>
<evidence type="ECO:0000313" key="2">
    <source>
        <dbReference type="Proteomes" id="UP000653076"/>
    </source>
</evidence>
<sequence>MDDLSELLSANEEVLVGQPAPAVLRPLGNGGTHRVVKVFHEPNDLAKALEGIGWSACIRPVGTTLIAGSAMPQG</sequence>